<dbReference type="SMART" id="SM00220">
    <property type="entry name" value="S_TKc"/>
    <property type="match status" value="1"/>
</dbReference>
<dbReference type="EC" id="2.7.11.1" evidence="10"/>
<evidence type="ECO:0000256" key="8">
    <source>
        <dbReference type="PROSITE-ProRule" id="PRU10141"/>
    </source>
</evidence>
<evidence type="ECO:0000256" key="6">
    <source>
        <dbReference type="ARBA" id="ARBA00047899"/>
    </source>
</evidence>
<comment type="catalytic activity">
    <reaction evidence="7 10">
        <text>L-seryl-[protein] + ATP = O-phospho-L-seryl-[protein] + ADP + H(+)</text>
        <dbReference type="Rhea" id="RHEA:17989"/>
        <dbReference type="Rhea" id="RHEA-COMP:9863"/>
        <dbReference type="Rhea" id="RHEA-COMP:11604"/>
        <dbReference type="ChEBI" id="CHEBI:15378"/>
        <dbReference type="ChEBI" id="CHEBI:29999"/>
        <dbReference type="ChEBI" id="CHEBI:30616"/>
        <dbReference type="ChEBI" id="CHEBI:83421"/>
        <dbReference type="ChEBI" id="CHEBI:456216"/>
        <dbReference type="EC" id="2.7.11.1"/>
    </reaction>
</comment>
<dbReference type="InterPro" id="IPR000719">
    <property type="entry name" value="Prot_kinase_dom"/>
</dbReference>
<evidence type="ECO:0000313" key="12">
    <source>
        <dbReference type="EMBL" id="PCH44572.1"/>
    </source>
</evidence>
<dbReference type="GO" id="GO:0006974">
    <property type="term" value="P:DNA damage response"/>
    <property type="evidence" value="ECO:0007669"/>
    <property type="project" value="TreeGrafter"/>
</dbReference>
<dbReference type="CDD" id="cd14132">
    <property type="entry name" value="STKc_CK2_alpha"/>
    <property type="match status" value="1"/>
</dbReference>
<keyword evidence="10" id="KW-0539">Nucleus</keyword>
<dbReference type="OMA" id="PGWYDYE"/>
<dbReference type="PROSITE" id="PS00107">
    <property type="entry name" value="PROTEIN_KINASE_ATP"/>
    <property type="match status" value="1"/>
</dbReference>
<dbReference type="AlphaFoldDB" id="A0A2H3JQZ9"/>
<reference evidence="12 13" key="1">
    <citation type="journal article" date="2012" name="Science">
        <title>The Paleozoic origin of enzymatic lignin decomposition reconstructed from 31 fungal genomes.</title>
        <authorList>
            <person name="Floudas D."/>
            <person name="Binder M."/>
            <person name="Riley R."/>
            <person name="Barry K."/>
            <person name="Blanchette R.A."/>
            <person name="Henrissat B."/>
            <person name="Martinez A.T."/>
            <person name="Otillar R."/>
            <person name="Spatafora J.W."/>
            <person name="Yadav J.S."/>
            <person name="Aerts A."/>
            <person name="Benoit I."/>
            <person name="Boyd A."/>
            <person name="Carlson A."/>
            <person name="Copeland A."/>
            <person name="Coutinho P.M."/>
            <person name="de Vries R.P."/>
            <person name="Ferreira P."/>
            <person name="Findley K."/>
            <person name="Foster B."/>
            <person name="Gaskell J."/>
            <person name="Glotzer D."/>
            <person name="Gorecki P."/>
            <person name="Heitman J."/>
            <person name="Hesse C."/>
            <person name="Hori C."/>
            <person name="Igarashi K."/>
            <person name="Jurgens J.A."/>
            <person name="Kallen N."/>
            <person name="Kersten P."/>
            <person name="Kohler A."/>
            <person name="Kuees U."/>
            <person name="Kumar T.K.A."/>
            <person name="Kuo A."/>
            <person name="LaButti K."/>
            <person name="Larrondo L.F."/>
            <person name="Lindquist E."/>
            <person name="Ling A."/>
            <person name="Lombard V."/>
            <person name="Lucas S."/>
            <person name="Lundell T."/>
            <person name="Martin R."/>
            <person name="McLaughlin D.J."/>
            <person name="Morgenstern I."/>
            <person name="Morin E."/>
            <person name="Murat C."/>
            <person name="Nagy L.G."/>
            <person name="Nolan M."/>
            <person name="Ohm R.A."/>
            <person name="Patyshakuliyeva A."/>
            <person name="Rokas A."/>
            <person name="Ruiz-Duenas F.J."/>
            <person name="Sabat G."/>
            <person name="Salamov A."/>
            <person name="Samejima M."/>
            <person name="Schmutz J."/>
            <person name="Slot J.C."/>
            <person name="St John F."/>
            <person name="Stenlid J."/>
            <person name="Sun H."/>
            <person name="Sun S."/>
            <person name="Syed K."/>
            <person name="Tsang A."/>
            <person name="Wiebenga A."/>
            <person name="Young D."/>
            <person name="Pisabarro A."/>
            <person name="Eastwood D.C."/>
            <person name="Martin F."/>
            <person name="Cullen D."/>
            <person name="Grigoriev I.V."/>
            <person name="Hibbett D.S."/>
        </authorList>
    </citation>
    <scope>NUCLEOTIDE SEQUENCE [LARGE SCALE GENOMIC DNA]</scope>
    <source>
        <strain evidence="12 13">MD-104</strain>
    </source>
</reference>
<dbReference type="InterPro" id="IPR008271">
    <property type="entry name" value="Ser/Thr_kinase_AS"/>
</dbReference>
<dbReference type="GO" id="GO:0006357">
    <property type="term" value="P:regulation of transcription by RNA polymerase II"/>
    <property type="evidence" value="ECO:0007669"/>
    <property type="project" value="UniProtKB-ARBA"/>
</dbReference>
<dbReference type="InterPro" id="IPR045216">
    <property type="entry name" value="CK2_alpha"/>
</dbReference>
<sequence length="340" mass="39753">MARVYADVNATLGPGWYDYESLKIEWNVPDRYEIIRRIGGGKYSEVFEGIDLSNEEECVIKVLKPVAKKKIKREIKILRNIAGGPNVISLLDVIYDQNSLSNSLVMEFVLNSDWRDIYRIMSEVEIKYYIFQLLKALDFVHSRGIMHRDVKPANIMFDRERRKLKLIDWGLAEFYHPGTEYHPRVGSRYFKSPELLVAYKLYDYSLDLWCVGCILASLIFRREFFFRGRDNDDQLVKIVKALGSECFERYLAKYDLTLRSDNPEFLNSYVKQPWTRFICTDARHLATPDVLELIDKLLRYDHQERLTAAEAIGHAYFNVVRLQTPSNPAECFSDSGFYSA</sequence>
<dbReference type="GO" id="GO:0005829">
    <property type="term" value="C:cytosol"/>
    <property type="evidence" value="ECO:0007669"/>
    <property type="project" value="TreeGrafter"/>
</dbReference>
<evidence type="ECO:0000256" key="5">
    <source>
        <dbReference type="ARBA" id="ARBA00022840"/>
    </source>
</evidence>
<dbReference type="FunFam" id="1.10.510.10:FF:000459">
    <property type="entry name" value="Casein kinase II subunit alpha"/>
    <property type="match status" value="1"/>
</dbReference>
<evidence type="ECO:0000256" key="4">
    <source>
        <dbReference type="ARBA" id="ARBA00022777"/>
    </source>
</evidence>
<protein>
    <recommendedName>
        <fullName evidence="10">Casein kinase II subunit alpha</fullName>
        <shortName evidence="10">CK II alpha</shortName>
        <ecNumber evidence="10">2.7.11.1</ecNumber>
    </recommendedName>
</protein>
<evidence type="ECO:0000256" key="3">
    <source>
        <dbReference type="ARBA" id="ARBA00022741"/>
    </source>
</evidence>
<evidence type="ECO:0000256" key="9">
    <source>
        <dbReference type="RuleBase" id="RU000304"/>
    </source>
</evidence>
<comment type="similarity">
    <text evidence="10">Belongs to the protein kinase superfamily. Ser/Thr protein kinase family. CK2 subfamily.</text>
</comment>
<dbReference type="STRING" id="742152.A0A2H3JQZ9"/>
<keyword evidence="1 9" id="KW-0723">Serine/threonine-protein kinase</keyword>
<dbReference type="PANTHER" id="PTHR24054:SF0">
    <property type="entry name" value="CASEIN KINASE II SUBUNIT ALPHA"/>
    <property type="match status" value="1"/>
</dbReference>
<feature type="domain" description="Protein kinase" evidence="11">
    <location>
        <begin position="32"/>
        <end position="317"/>
    </location>
</feature>
<dbReference type="GO" id="GO:0005524">
    <property type="term" value="F:ATP binding"/>
    <property type="evidence" value="ECO:0007669"/>
    <property type="project" value="UniProtKB-UniRule"/>
</dbReference>
<evidence type="ECO:0000256" key="7">
    <source>
        <dbReference type="ARBA" id="ARBA00048679"/>
    </source>
</evidence>
<dbReference type="InterPro" id="IPR017441">
    <property type="entry name" value="Protein_kinase_ATP_BS"/>
</dbReference>
<organism evidence="12 13">
    <name type="scientific">Wolfiporia cocos (strain MD-104)</name>
    <name type="common">Brown rot fungus</name>
    <dbReference type="NCBI Taxonomy" id="742152"/>
    <lineage>
        <taxon>Eukaryota</taxon>
        <taxon>Fungi</taxon>
        <taxon>Dikarya</taxon>
        <taxon>Basidiomycota</taxon>
        <taxon>Agaricomycotina</taxon>
        <taxon>Agaricomycetes</taxon>
        <taxon>Polyporales</taxon>
        <taxon>Phaeolaceae</taxon>
        <taxon>Wolfiporia</taxon>
    </lineage>
</organism>
<dbReference type="GO" id="GO:0106310">
    <property type="term" value="F:protein serine kinase activity"/>
    <property type="evidence" value="ECO:0007669"/>
    <property type="project" value="UniProtKB-UniRule"/>
</dbReference>
<dbReference type="Proteomes" id="UP000218811">
    <property type="component" value="Unassembled WGS sequence"/>
</dbReference>
<dbReference type="PROSITE" id="PS00108">
    <property type="entry name" value="PROTEIN_KINASE_ST"/>
    <property type="match status" value="1"/>
</dbReference>
<accession>A0A2H3JQZ9</accession>
<keyword evidence="5 8" id="KW-0067">ATP-binding</keyword>
<keyword evidence="3 8" id="KW-0547">Nucleotide-binding</keyword>
<dbReference type="InterPro" id="IPR011009">
    <property type="entry name" value="Kinase-like_dom_sf"/>
</dbReference>
<dbReference type="FunFam" id="3.30.200.20:FF:000088">
    <property type="entry name" value="Casein kinase II subunit alpha"/>
    <property type="match status" value="1"/>
</dbReference>
<dbReference type="Gene3D" id="3.30.200.20">
    <property type="entry name" value="Phosphorylase Kinase, domain 1"/>
    <property type="match status" value="1"/>
</dbReference>
<dbReference type="GO" id="GO:0005956">
    <property type="term" value="C:protein kinase CK2 complex"/>
    <property type="evidence" value="ECO:0007669"/>
    <property type="project" value="TreeGrafter"/>
</dbReference>
<feature type="binding site" evidence="8">
    <location>
        <position position="69"/>
    </location>
    <ligand>
        <name>ATP</name>
        <dbReference type="ChEBI" id="CHEBI:30616"/>
    </ligand>
</feature>
<dbReference type="GO" id="GO:0005730">
    <property type="term" value="C:nucleolus"/>
    <property type="evidence" value="ECO:0007669"/>
    <property type="project" value="UniProtKB-ARBA"/>
</dbReference>
<evidence type="ECO:0000256" key="10">
    <source>
        <dbReference type="RuleBase" id="RU369118"/>
    </source>
</evidence>
<dbReference type="Gene3D" id="1.10.510.10">
    <property type="entry name" value="Transferase(Phosphotransferase) domain 1"/>
    <property type="match status" value="1"/>
</dbReference>
<dbReference type="SUPFAM" id="SSF56112">
    <property type="entry name" value="Protein kinase-like (PK-like)"/>
    <property type="match status" value="1"/>
</dbReference>
<dbReference type="GO" id="GO:0006356">
    <property type="term" value="P:regulation of transcription by RNA polymerase I"/>
    <property type="evidence" value="ECO:0007669"/>
    <property type="project" value="TreeGrafter"/>
</dbReference>
<keyword evidence="4 10" id="KW-0418">Kinase</keyword>
<comment type="function">
    <text evidence="10">Catalytic subunit of a constitutively active serine/threonine-protein kinase complex that phosphorylates a large number of substrates containing acidic residues C-terminal to the phosphorylated serine or threonine.</text>
</comment>
<evidence type="ECO:0000313" key="13">
    <source>
        <dbReference type="Proteomes" id="UP000218811"/>
    </source>
</evidence>
<keyword evidence="13" id="KW-1185">Reference proteome</keyword>
<dbReference type="GO" id="GO:0006359">
    <property type="term" value="P:regulation of transcription by RNA polymerase III"/>
    <property type="evidence" value="ECO:0007669"/>
    <property type="project" value="TreeGrafter"/>
</dbReference>
<dbReference type="PROSITE" id="PS50011">
    <property type="entry name" value="PROTEIN_KINASE_DOM"/>
    <property type="match status" value="1"/>
</dbReference>
<dbReference type="OrthoDB" id="10254671at2759"/>
<dbReference type="EMBL" id="KB468157">
    <property type="protein sequence ID" value="PCH44572.1"/>
    <property type="molecule type" value="Genomic_DNA"/>
</dbReference>
<evidence type="ECO:0000256" key="2">
    <source>
        <dbReference type="ARBA" id="ARBA00022679"/>
    </source>
</evidence>
<name>A0A2H3JQZ9_WOLCO</name>
<evidence type="ECO:0000259" key="11">
    <source>
        <dbReference type="PROSITE" id="PS50011"/>
    </source>
</evidence>
<comment type="subunit">
    <text evidence="10">Heterotetramer.</text>
</comment>
<proteinExistence type="inferred from homology"/>
<gene>
    <name evidence="12" type="ORF">WOLCODRAFT_26866</name>
</gene>
<comment type="catalytic activity">
    <reaction evidence="6 10">
        <text>L-threonyl-[protein] + ATP = O-phospho-L-threonyl-[protein] + ADP + H(+)</text>
        <dbReference type="Rhea" id="RHEA:46608"/>
        <dbReference type="Rhea" id="RHEA-COMP:11060"/>
        <dbReference type="Rhea" id="RHEA-COMP:11605"/>
        <dbReference type="ChEBI" id="CHEBI:15378"/>
        <dbReference type="ChEBI" id="CHEBI:30013"/>
        <dbReference type="ChEBI" id="CHEBI:30616"/>
        <dbReference type="ChEBI" id="CHEBI:61977"/>
        <dbReference type="ChEBI" id="CHEBI:456216"/>
        <dbReference type="EC" id="2.7.11.1"/>
    </reaction>
</comment>
<dbReference type="Pfam" id="PF00069">
    <property type="entry name" value="Pkinase"/>
    <property type="match status" value="1"/>
</dbReference>
<comment type="subcellular location">
    <subcellularLocation>
        <location evidence="10">Nucleus</location>
    </subcellularLocation>
</comment>
<dbReference type="GO" id="GO:0004674">
    <property type="term" value="F:protein serine/threonine kinase activity"/>
    <property type="evidence" value="ECO:0007669"/>
    <property type="project" value="UniProtKB-UniRule"/>
</dbReference>
<dbReference type="PANTHER" id="PTHR24054">
    <property type="entry name" value="CASEIN KINASE II SUBUNIT ALPHA"/>
    <property type="match status" value="1"/>
</dbReference>
<dbReference type="GO" id="GO:0051726">
    <property type="term" value="P:regulation of cell cycle"/>
    <property type="evidence" value="ECO:0007669"/>
    <property type="project" value="TreeGrafter"/>
</dbReference>
<keyword evidence="2 10" id="KW-0808">Transferase</keyword>
<evidence type="ECO:0000256" key="1">
    <source>
        <dbReference type="ARBA" id="ARBA00022527"/>
    </source>
</evidence>